<accession>A0A1F6CRX9</accession>
<sequence length="65" mass="7267">MFTTSYPWGAFALQVWIPVIKFSYQNASFDATSSFSKSATATQSALEMSEEYIRSLFLSQAPSEI</sequence>
<dbReference type="AlphaFoldDB" id="A0A1F6CRX9"/>
<organism evidence="1 2">
    <name type="scientific">Candidatus Kaiserbacteria bacterium RIFCSPHIGHO2_01_FULL_54_36b</name>
    <dbReference type="NCBI Taxonomy" id="1798483"/>
    <lineage>
        <taxon>Bacteria</taxon>
        <taxon>Candidatus Kaiseribacteriota</taxon>
    </lineage>
</organism>
<dbReference type="EMBL" id="MFKW01000020">
    <property type="protein sequence ID" value="OGG51632.1"/>
    <property type="molecule type" value="Genomic_DNA"/>
</dbReference>
<protein>
    <submittedName>
        <fullName evidence="1">Uncharacterized protein</fullName>
    </submittedName>
</protein>
<gene>
    <name evidence="1" type="ORF">A2704_02505</name>
</gene>
<evidence type="ECO:0000313" key="1">
    <source>
        <dbReference type="EMBL" id="OGG51632.1"/>
    </source>
</evidence>
<evidence type="ECO:0000313" key="2">
    <source>
        <dbReference type="Proteomes" id="UP000176445"/>
    </source>
</evidence>
<dbReference type="Proteomes" id="UP000176445">
    <property type="component" value="Unassembled WGS sequence"/>
</dbReference>
<name>A0A1F6CRX9_9BACT</name>
<comment type="caution">
    <text evidence="1">The sequence shown here is derived from an EMBL/GenBank/DDBJ whole genome shotgun (WGS) entry which is preliminary data.</text>
</comment>
<reference evidence="1 2" key="1">
    <citation type="journal article" date="2016" name="Nat. Commun.">
        <title>Thousands of microbial genomes shed light on interconnected biogeochemical processes in an aquifer system.</title>
        <authorList>
            <person name="Anantharaman K."/>
            <person name="Brown C.T."/>
            <person name="Hug L.A."/>
            <person name="Sharon I."/>
            <person name="Castelle C.J."/>
            <person name="Probst A.J."/>
            <person name="Thomas B.C."/>
            <person name="Singh A."/>
            <person name="Wilkins M.J."/>
            <person name="Karaoz U."/>
            <person name="Brodie E.L."/>
            <person name="Williams K.H."/>
            <person name="Hubbard S.S."/>
            <person name="Banfield J.F."/>
        </authorList>
    </citation>
    <scope>NUCLEOTIDE SEQUENCE [LARGE SCALE GENOMIC DNA]</scope>
</reference>
<proteinExistence type="predicted"/>